<name>A0A243S8W2_9ACTN</name>
<dbReference type="Proteomes" id="UP000195105">
    <property type="component" value="Unassembled WGS sequence"/>
</dbReference>
<comment type="caution">
    <text evidence="5">The sequence shown here is derived from an EMBL/GenBank/DDBJ whole genome shotgun (WGS) entry which is preliminary data.</text>
</comment>
<dbReference type="SMART" id="SM00380">
    <property type="entry name" value="AP2"/>
    <property type="match status" value="1"/>
</dbReference>
<dbReference type="EMBL" id="NGFN01000043">
    <property type="protein sequence ID" value="OUD03361.1"/>
    <property type="molecule type" value="Genomic_DNA"/>
</dbReference>
<dbReference type="GO" id="GO:0003700">
    <property type="term" value="F:DNA-binding transcription factor activity"/>
    <property type="evidence" value="ECO:0007669"/>
    <property type="project" value="InterPro"/>
</dbReference>
<gene>
    <name evidence="5" type="ORF">CA983_10145</name>
</gene>
<dbReference type="GO" id="GO:0003677">
    <property type="term" value="F:DNA binding"/>
    <property type="evidence" value="ECO:0007669"/>
    <property type="project" value="UniProtKB-KW"/>
</dbReference>
<evidence type="ECO:0000256" key="2">
    <source>
        <dbReference type="ARBA" id="ARBA00023125"/>
    </source>
</evidence>
<dbReference type="RefSeq" id="WP_086600544.1">
    <property type="nucleotide sequence ID" value="NZ_NGFN01000043.1"/>
</dbReference>
<sequence>MSSENVKRIPLTKGFYALVDAEDYEAIVASGPWQAKVHGRTAYAKRGVRLSDGRRATQYMHSLITGLPMVDHVNGDGLDNRKTNLRPCTKTQNAANHRMKRTSNSGFKGVTWYPRSERWHARLRAGRKTKSLGYYATREEAARAYDIAAISHFGEFAHTNFPRENYA</sequence>
<dbReference type="Gene3D" id="3.30.730.10">
    <property type="entry name" value="AP2/ERF domain"/>
    <property type="match status" value="1"/>
</dbReference>
<dbReference type="AlphaFoldDB" id="A0A243S8W2"/>
<keyword evidence="6" id="KW-1185">Reference proteome</keyword>
<dbReference type="Gene3D" id="3.90.75.20">
    <property type="match status" value="1"/>
</dbReference>
<keyword evidence="3" id="KW-0804">Transcription</keyword>
<dbReference type="InterPro" id="IPR016177">
    <property type="entry name" value="DNA-bd_dom_sf"/>
</dbReference>
<dbReference type="InterPro" id="IPR001471">
    <property type="entry name" value="AP2/ERF_dom"/>
</dbReference>
<dbReference type="Pfam" id="PF00847">
    <property type="entry name" value="AP2"/>
    <property type="match status" value="1"/>
</dbReference>
<feature type="domain" description="AP2/ERF" evidence="4">
    <location>
        <begin position="106"/>
        <end position="162"/>
    </location>
</feature>
<evidence type="ECO:0000256" key="1">
    <source>
        <dbReference type="ARBA" id="ARBA00023015"/>
    </source>
</evidence>
<protein>
    <recommendedName>
        <fullName evidence="4">AP2/ERF domain-containing protein</fullName>
    </recommendedName>
</protein>
<accession>A0A243S8W2</accession>
<reference evidence="5 6" key="1">
    <citation type="submission" date="2017-05" db="EMBL/GenBank/DDBJ databases">
        <title>Biotechnological potential of actinobacteria isolated from South African environments.</title>
        <authorList>
            <person name="Le Roes-Hill M."/>
            <person name="Prins A."/>
            <person name="Durrell K.A."/>
        </authorList>
    </citation>
    <scope>NUCLEOTIDE SEQUENCE [LARGE SCALE GENOMIC DNA]</scope>
    <source>
        <strain evidence="5 6">HMC13</strain>
    </source>
</reference>
<dbReference type="InterPro" id="IPR036955">
    <property type="entry name" value="AP2/ERF_dom_sf"/>
</dbReference>
<evidence type="ECO:0000256" key="3">
    <source>
        <dbReference type="ARBA" id="ARBA00023163"/>
    </source>
</evidence>
<dbReference type="PROSITE" id="PS51032">
    <property type="entry name" value="AP2_ERF"/>
    <property type="match status" value="1"/>
</dbReference>
<dbReference type="SUPFAM" id="SSF54171">
    <property type="entry name" value="DNA-binding domain"/>
    <property type="match status" value="1"/>
</dbReference>
<dbReference type="InterPro" id="IPR044925">
    <property type="entry name" value="His-Me_finger_sf"/>
</dbReference>
<evidence type="ECO:0000259" key="4">
    <source>
        <dbReference type="PROSITE" id="PS51032"/>
    </source>
</evidence>
<keyword evidence="1" id="KW-0805">Transcription regulation</keyword>
<organism evidence="5 6">
    <name type="scientific">Streptomyces swartbergensis</name>
    <dbReference type="NCBI Taxonomy" id="487165"/>
    <lineage>
        <taxon>Bacteria</taxon>
        <taxon>Bacillati</taxon>
        <taxon>Actinomycetota</taxon>
        <taxon>Actinomycetes</taxon>
        <taxon>Kitasatosporales</taxon>
        <taxon>Streptomycetaceae</taxon>
        <taxon>Streptomyces</taxon>
    </lineage>
</organism>
<evidence type="ECO:0000313" key="6">
    <source>
        <dbReference type="Proteomes" id="UP000195105"/>
    </source>
</evidence>
<keyword evidence="2" id="KW-0238">DNA-binding</keyword>
<evidence type="ECO:0000313" key="5">
    <source>
        <dbReference type="EMBL" id="OUD03361.1"/>
    </source>
</evidence>
<proteinExistence type="predicted"/>
<dbReference type="SUPFAM" id="SSF54060">
    <property type="entry name" value="His-Me finger endonucleases"/>
    <property type="match status" value="1"/>
</dbReference>